<evidence type="ECO:0000313" key="2">
    <source>
        <dbReference type="Proteomes" id="UP000646827"/>
    </source>
</evidence>
<feature type="non-terminal residue" evidence="1">
    <location>
        <position position="1"/>
    </location>
</feature>
<comment type="caution">
    <text evidence="1">The sequence shown here is derived from an EMBL/GenBank/DDBJ whole genome shotgun (WGS) entry which is preliminary data.</text>
</comment>
<organism evidence="1 2">
    <name type="scientific">Circinella minor</name>
    <dbReference type="NCBI Taxonomy" id="1195481"/>
    <lineage>
        <taxon>Eukaryota</taxon>
        <taxon>Fungi</taxon>
        <taxon>Fungi incertae sedis</taxon>
        <taxon>Mucoromycota</taxon>
        <taxon>Mucoromycotina</taxon>
        <taxon>Mucoromycetes</taxon>
        <taxon>Mucorales</taxon>
        <taxon>Lichtheimiaceae</taxon>
        <taxon>Circinella</taxon>
    </lineage>
</organism>
<dbReference type="EMBL" id="JAEPRB010001055">
    <property type="protein sequence ID" value="KAG2208406.1"/>
    <property type="molecule type" value="Genomic_DNA"/>
</dbReference>
<sequence>MTALLKRCLRNALAQEDERVVIDEVESVFAEHGFKVDISPMNFYSFSPEENII</sequence>
<keyword evidence="2" id="KW-1185">Reference proteome</keyword>
<dbReference type="AlphaFoldDB" id="A0A8H7RC10"/>
<reference evidence="1 2" key="1">
    <citation type="submission" date="2020-12" db="EMBL/GenBank/DDBJ databases">
        <title>Metabolic potential, ecology and presence of endohyphal bacteria is reflected in genomic diversity of Mucoromycotina.</title>
        <authorList>
            <person name="Muszewska A."/>
            <person name="Okrasinska A."/>
            <person name="Steczkiewicz K."/>
            <person name="Drgas O."/>
            <person name="Orlowska M."/>
            <person name="Perlinska-Lenart U."/>
            <person name="Aleksandrzak-Piekarczyk T."/>
            <person name="Szatraj K."/>
            <person name="Zielenkiewicz U."/>
            <person name="Pilsyk S."/>
            <person name="Malc E."/>
            <person name="Mieczkowski P."/>
            <person name="Kruszewska J.S."/>
            <person name="Biernat P."/>
            <person name="Pawlowska J."/>
        </authorList>
    </citation>
    <scope>NUCLEOTIDE SEQUENCE [LARGE SCALE GENOMIC DNA]</scope>
    <source>
        <strain evidence="1 2">CBS 142.35</strain>
    </source>
</reference>
<dbReference type="Proteomes" id="UP000646827">
    <property type="component" value="Unassembled WGS sequence"/>
</dbReference>
<proteinExistence type="predicted"/>
<name>A0A8H7RC10_9FUNG</name>
<gene>
    <name evidence="1" type="ORF">INT45_014124</name>
</gene>
<accession>A0A8H7RC10</accession>
<evidence type="ECO:0000313" key="1">
    <source>
        <dbReference type="EMBL" id="KAG2208406.1"/>
    </source>
</evidence>
<protein>
    <submittedName>
        <fullName evidence="1">Uncharacterized protein</fullName>
    </submittedName>
</protein>